<gene>
    <name evidence="2" type="ORF">SAMN05877753_105182</name>
</gene>
<sequence>MKNRYLLQLLLCGVMLYYAIPRLDVYASGAEGIFAISWVVFALLVLSGSLLGLLYSPKTDLRQKKADQHSNKITKKKSVRSYS</sequence>
<keyword evidence="3" id="KW-1185">Reference proteome</keyword>
<dbReference type="EMBL" id="OAOP01000005">
    <property type="protein sequence ID" value="SNX71420.1"/>
    <property type="molecule type" value="Genomic_DNA"/>
</dbReference>
<dbReference type="AlphaFoldDB" id="A0A285CV28"/>
<reference evidence="2 3" key="1">
    <citation type="submission" date="2017-08" db="EMBL/GenBank/DDBJ databases">
        <authorList>
            <person name="de Groot N.N."/>
        </authorList>
    </citation>
    <scope>NUCLEOTIDE SEQUENCE [LARGE SCALE GENOMIC DNA]</scope>
    <source>
        <strain evidence="2 3">JC228</strain>
    </source>
</reference>
<keyword evidence="1" id="KW-0812">Transmembrane</keyword>
<proteinExistence type="predicted"/>
<dbReference type="Proteomes" id="UP000219546">
    <property type="component" value="Unassembled WGS sequence"/>
</dbReference>
<name>A0A285CV28_9BACI</name>
<evidence type="ECO:0000313" key="2">
    <source>
        <dbReference type="EMBL" id="SNX71420.1"/>
    </source>
</evidence>
<feature type="transmembrane region" description="Helical" evidence="1">
    <location>
        <begin position="5"/>
        <end position="20"/>
    </location>
</feature>
<feature type="transmembrane region" description="Helical" evidence="1">
    <location>
        <begin position="32"/>
        <end position="55"/>
    </location>
</feature>
<protein>
    <submittedName>
        <fullName evidence="2">Uncharacterized protein</fullName>
    </submittedName>
</protein>
<keyword evidence="1" id="KW-1133">Transmembrane helix</keyword>
<evidence type="ECO:0000256" key="1">
    <source>
        <dbReference type="SAM" id="Phobius"/>
    </source>
</evidence>
<keyword evidence="1" id="KW-0472">Membrane</keyword>
<accession>A0A285CV28</accession>
<evidence type="ECO:0000313" key="3">
    <source>
        <dbReference type="Proteomes" id="UP000219546"/>
    </source>
</evidence>
<dbReference type="RefSeq" id="WP_245855861.1">
    <property type="nucleotide sequence ID" value="NZ_JBEPMQ010000004.1"/>
</dbReference>
<organism evidence="2 3">
    <name type="scientific">Bacillus oleivorans</name>
    <dbReference type="NCBI Taxonomy" id="1448271"/>
    <lineage>
        <taxon>Bacteria</taxon>
        <taxon>Bacillati</taxon>
        <taxon>Bacillota</taxon>
        <taxon>Bacilli</taxon>
        <taxon>Bacillales</taxon>
        <taxon>Bacillaceae</taxon>
        <taxon>Bacillus</taxon>
    </lineage>
</organism>